<dbReference type="SUPFAM" id="SSF52540">
    <property type="entry name" value="P-loop containing nucleoside triphosphate hydrolases"/>
    <property type="match status" value="1"/>
</dbReference>
<dbReference type="GO" id="GO:0005524">
    <property type="term" value="F:ATP binding"/>
    <property type="evidence" value="ECO:0007669"/>
    <property type="project" value="UniProtKB-KW"/>
</dbReference>
<reference evidence="6" key="2">
    <citation type="submission" date="2020-06" db="EMBL/GenBank/DDBJ databases">
        <title>Isolation of Planomicrobium glaciei.</title>
        <authorList>
            <person name="Malisova L."/>
            <person name="Safrankova R."/>
            <person name="Jakubu V."/>
            <person name="Spanelova P."/>
        </authorList>
    </citation>
    <scope>NUCLEOTIDE SEQUENCE [LARGE SCALE GENOMIC DNA]</scope>
    <source>
        <strain evidence="6">NRL-ATB46093</strain>
    </source>
</reference>
<dbReference type="Pfam" id="PF00004">
    <property type="entry name" value="AAA"/>
    <property type="match status" value="1"/>
</dbReference>
<gene>
    <name evidence="5" type="ORF">HF394_15430</name>
</gene>
<keyword evidence="6" id="KW-1185">Reference proteome</keyword>
<dbReference type="Gene3D" id="3.40.50.300">
    <property type="entry name" value="P-loop containing nucleotide triphosphate hydrolases"/>
    <property type="match status" value="1"/>
</dbReference>
<dbReference type="InterPro" id="IPR027417">
    <property type="entry name" value="P-loop_NTPase"/>
</dbReference>
<dbReference type="Proteomes" id="UP000509222">
    <property type="component" value="Chromosome"/>
</dbReference>
<protein>
    <submittedName>
        <fullName evidence="5">ATP-binding protein</fullName>
    </submittedName>
</protein>
<dbReference type="SMART" id="SM00382">
    <property type="entry name" value="AAA"/>
    <property type="match status" value="1"/>
</dbReference>
<dbReference type="InterPro" id="IPR003959">
    <property type="entry name" value="ATPase_AAA_core"/>
</dbReference>
<evidence type="ECO:0000313" key="6">
    <source>
        <dbReference type="Proteomes" id="UP000509222"/>
    </source>
</evidence>
<evidence type="ECO:0000256" key="2">
    <source>
        <dbReference type="RuleBase" id="RU003651"/>
    </source>
</evidence>
<evidence type="ECO:0000259" key="4">
    <source>
        <dbReference type="SMART" id="SM00382"/>
    </source>
</evidence>
<dbReference type="GO" id="GO:0016887">
    <property type="term" value="F:ATP hydrolysis activity"/>
    <property type="evidence" value="ECO:0007669"/>
    <property type="project" value="InterPro"/>
</dbReference>
<dbReference type="RefSeq" id="WP_051413852.1">
    <property type="nucleotide sequence ID" value="NZ_CP051177.1"/>
</dbReference>
<dbReference type="PROSITE" id="PS00674">
    <property type="entry name" value="AAA"/>
    <property type="match status" value="1"/>
</dbReference>
<dbReference type="PANTHER" id="PTHR23070">
    <property type="entry name" value="BCS1 AAA-TYPE ATPASE"/>
    <property type="match status" value="1"/>
</dbReference>
<comment type="similarity">
    <text evidence="1">Belongs to the AAA ATPase family. BCS1 subfamily.</text>
</comment>
<keyword evidence="2 5" id="KW-0067">ATP-binding</keyword>
<organism evidence="5 6">
    <name type="scientific">Planococcus glaciei</name>
    <dbReference type="NCBI Taxonomy" id="459472"/>
    <lineage>
        <taxon>Bacteria</taxon>
        <taxon>Bacillati</taxon>
        <taxon>Bacillota</taxon>
        <taxon>Bacilli</taxon>
        <taxon>Bacillales</taxon>
        <taxon>Caryophanaceae</taxon>
        <taxon>Planococcus</taxon>
    </lineage>
</organism>
<dbReference type="InterPro" id="IPR003960">
    <property type="entry name" value="ATPase_AAA_CS"/>
</dbReference>
<evidence type="ECO:0000256" key="1">
    <source>
        <dbReference type="ARBA" id="ARBA00007448"/>
    </source>
</evidence>
<dbReference type="InterPro" id="IPR050747">
    <property type="entry name" value="Mitochondrial_chaperone_BCS1"/>
</dbReference>
<sequence>MTKPKILFPHDHAIRETLPHYADIAAVSGRIFSQLNERSAGAWMHIDIAETITQLHTYLLDMMENGQLAYETLSYVYEARPMGKIGNVPDDLHSGNLKIQETFDNRLIYFPAHEVALTQLPFYTTADNSWPEFQCYAKSIEGAFSFLEDLNEMLRQALMNNITFLVDTEEGVKRRNYGEMAIVSRDDVMLEAGVKQDIFRSIDEFFRDGGQFFKDYGVPFKRGILLYGSPGNGKTTLVKSITGSTEAPVVYWQITEYTNSYTVQEVFGIVSRLAPAILVIEDIDSMPEFTRSVFLNTLDGTQSREGLFIIGTTNYPERIDPALINRAGRFDRAYEIPSPDKKLRKQYLRKLDIKSIFSEDEIDDMAKLTKGLSISQLNELYMSSALNWHYDGDSGYAKRIQELQKQNKRTERNDWEDPESTIGF</sequence>
<dbReference type="AlphaFoldDB" id="A0A7H8QF28"/>
<reference evidence="5 6" key="1">
    <citation type="submission" date="2020-04" db="EMBL/GenBank/DDBJ databases">
        <authorList>
            <person name="Pajer P."/>
            <person name="Broz P."/>
        </authorList>
    </citation>
    <scope>NUCLEOTIDE SEQUENCE [LARGE SCALE GENOMIC DNA]</scope>
    <source>
        <strain evidence="6">NRL-ATB46093</strain>
    </source>
</reference>
<keyword evidence="2" id="KW-0547">Nucleotide-binding</keyword>
<name>A0A7H8QF28_9BACL</name>
<proteinExistence type="inferred from homology"/>
<feature type="domain" description="AAA+ ATPase" evidence="4">
    <location>
        <begin position="220"/>
        <end position="340"/>
    </location>
</feature>
<evidence type="ECO:0000256" key="3">
    <source>
        <dbReference type="SAM" id="MobiDB-lite"/>
    </source>
</evidence>
<feature type="region of interest" description="Disordered" evidence="3">
    <location>
        <begin position="405"/>
        <end position="424"/>
    </location>
</feature>
<dbReference type="CDD" id="cd19481">
    <property type="entry name" value="RecA-like_protease"/>
    <property type="match status" value="1"/>
</dbReference>
<dbReference type="InterPro" id="IPR003593">
    <property type="entry name" value="AAA+_ATPase"/>
</dbReference>
<accession>A0A7H8QF28</accession>
<evidence type="ECO:0000313" key="5">
    <source>
        <dbReference type="EMBL" id="QKX51853.1"/>
    </source>
</evidence>
<dbReference type="EMBL" id="CP051177">
    <property type="protein sequence ID" value="QKX51853.1"/>
    <property type="molecule type" value="Genomic_DNA"/>
</dbReference>